<dbReference type="SUPFAM" id="SSF48452">
    <property type="entry name" value="TPR-like"/>
    <property type="match status" value="1"/>
</dbReference>
<name>A0A9W8BIS3_9FUNG</name>
<dbReference type="Pfam" id="PF00160">
    <property type="entry name" value="Pro_isomerase"/>
    <property type="match status" value="1"/>
</dbReference>
<dbReference type="SUPFAM" id="SSF50891">
    <property type="entry name" value="Cyclophilin-like"/>
    <property type="match status" value="1"/>
</dbReference>
<feature type="domain" description="PPIase cyclophilin-type" evidence="11">
    <location>
        <begin position="14"/>
        <end position="178"/>
    </location>
</feature>
<evidence type="ECO:0000256" key="6">
    <source>
        <dbReference type="ARBA" id="ARBA00022737"/>
    </source>
</evidence>
<dbReference type="GO" id="GO:0003755">
    <property type="term" value="F:peptidyl-prolyl cis-trans isomerase activity"/>
    <property type="evidence" value="ECO:0007669"/>
    <property type="project" value="UniProtKB-KW"/>
</dbReference>
<dbReference type="GO" id="GO:0005737">
    <property type="term" value="C:cytoplasm"/>
    <property type="evidence" value="ECO:0007669"/>
    <property type="project" value="UniProtKB-SubCell"/>
</dbReference>
<evidence type="ECO:0000256" key="4">
    <source>
        <dbReference type="ARBA" id="ARBA00013194"/>
    </source>
</evidence>
<dbReference type="EC" id="5.2.1.8" evidence="4"/>
<dbReference type="InterPro" id="IPR029000">
    <property type="entry name" value="Cyclophilin-like_dom_sf"/>
</dbReference>
<dbReference type="OrthoDB" id="407558at2759"/>
<evidence type="ECO:0000256" key="7">
    <source>
        <dbReference type="ARBA" id="ARBA00022803"/>
    </source>
</evidence>
<proteinExistence type="inferred from homology"/>
<evidence type="ECO:0000256" key="1">
    <source>
        <dbReference type="ARBA" id="ARBA00000971"/>
    </source>
</evidence>
<dbReference type="PRINTS" id="PR00153">
    <property type="entry name" value="CSAPPISMRASE"/>
</dbReference>
<reference evidence="12" key="1">
    <citation type="submission" date="2022-07" db="EMBL/GenBank/DDBJ databases">
        <title>Phylogenomic reconstructions and comparative analyses of Kickxellomycotina fungi.</title>
        <authorList>
            <person name="Reynolds N.K."/>
            <person name="Stajich J.E."/>
            <person name="Barry K."/>
            <person name="Grigoriev I.V."/>
            <person name="Crous P."/>
            <person name="Smith M.E."/>
        </authorList>
    </citation>
    <scope>NUCLEOTIDE SEQUENCE</scope>
    <source>
        <strain evidence="12">IMI 214461</strain>
    </source>
</reference>
<dbReference type="EMBL" id="JANBQF010000215">
    <property type="protein sequence ID" value="KAJ2003511.1"/>
    <property type="molecule type" value="Genomic_DNA"/>
</dbReference>
<keyword evidence="5" id="KW-0963">Cytoplasm</keyword>
<comment type="similarity">
    <text evidence="3">Belongs to the cyclophilin-type PPIase family. PPIase D subfamily.</text>
</comment>
<dbReference type="FunFam" id="2.40.100.10:FF:000009">
    <property type="entry name" value="Peptidyl-prolyl cis-trans isomerase D"/>
    <property type="match status" value="1"/>
</dbReference>
<dbReference type="GO" id="GO:0016018">
    <property type="term" value="F:cyclosporin A binding"/>
    <property type="evidence" value="ECO:0007669"/>
    <property type="project" value="TreeGrafter"/>
</dbReference>
<comment type="caution">
    <text evidence="12">The sequence shown here is derived from an EMBL/GenBank/DDBJ whole genome shotgun (WGS) entry which is preliminary data.</text>
</comment>
<dbReference type="SMART" id="SM00028">
    <property type="entry name" value="TPR"/>
    <property type="match status" value="3"/>
</dbReference>
<evidence type="ECO:0000313" key="12">
    <source>
        <dbReference type="EMBL" id="KAJ2003511.1"/>
    </source>
</evidence>
<dbReference type="InterPro" id="IPR002130">
    <property type="entry name" value="Cyclophilin-type_PPIase_dom"/>
</dbReference>
<keyword evidence="13" id="KW-1185">Reference proteome</keyword>
<dbReference type="AlphaFoldDB" id="A0A9W8BIS3"/>
<evidence type="ECO:0000256" key="10">
    <source>
        <dbReference type="PROSITE-ProRule" id="PRU00339"/>
    </source>
</evidence>
<evidence type="ECO:0000256" key="3">
    <source>
        <dbReference type="ARBA" id="ARBA00010898"/>
    </source>
</evidence>
<gene>
    <name evidence="12" type="primary">CPR6</name>
    <name evidence="12" type="ORF">H4R26_003024</name>
</gene>
<evidence type="ECO:0000256" key="5">
    <source>
        <dbReference type="ARBA" id="ARBA00022490"/>
    </source>
</evidence>
<dbReference type="Gene3D" id="2.40.100.10">
    <property type="entry name" value="Cyclophilin-like"/>
    <property type="match status" value="1"/>
</dbReference>
<sequence length="376" mass="42092">MVISMTDSKNPRVFFDITIGGNPAGRIVMELYQDKVPKTAENFRALCTGEKGEGKAGKALYFKGCSFHRVIKDFMIQGGDFTQGNGTGGESIYGEKFEDEAFPYKHERPFLLSMANAGPNTNGSQFFITTVSTPHLDNKHVVFGQVLKGRYVVRAIEDTPTGDSDKPDSDVVIADCGELKQGEDDGCTPADGVPEDPEDYDVPEGAVELSPETLVQVGTRMKNEGNEEFKSGNLDEAVTKYTKGLRYLREIPIFDAENDPQDKLRPQFVALKVPVMLNRAMCYLKLGDFEGAAKDCTIVLEYKDKEVTAKDRTKALYRRGTARRQLKMFEKAREDLLEAKNIDPQDKAISNELMLVERAIQDREKKEKQMYSKLFS</sequence>
<dbReference type="PANTHER" id="PTHR11071">
    <property type="entry name" value="PEPTIDYL-PROLYL CIS-TRANS ISOMERASE"/>
    <property type="match status" value="1"/>
</dbReference>
<comment type="catalytic activity">
    <reaction evidence="1">
        <text>[protein]-peptidylproline (omega=180) = [protein]-peptidylproline (omega=0)</text>
        <dbReference type="Rhea" id="RHEA:16237"/>
        <dbReference type="Rhea" id="RHEA-COMP:10747"/>
        <dbReference type="Rhea" id="RHEA-COMP:10748"/>
        <dbReference type="ChEBI" id="CHEBI:83833"/>
        <dbReference type="ChEBI" id="CHEBI:83834"/>
        <dbReference type="EC" id="5.2.1.8"/>
    </reaction>
</comment>
<evidence type="ECO:0000259" key="11">
    <source>
        <dbReference type="PROSITE" id="PS50072"/>
    </source>
</evidence>
<evidence type="ECO:0000256" key="2">
    <source>
        <dbReference type="ARBA" id="ARBA00004496"/>
    </source>
</evidence>
<evidence type="ECO:0000313" key="13">
    <source>
        <dbReference type="Proteomes" id="UP001150907"/>
    </source>
</evidence>
<dbReference type="Pfam" id="PF13181">
    <property type="entry name" value="TPR_8"/>
    <property type="match status" value="1"/>
</dbReference>
<dbReference type="InterPro" id="IPR020892">
    <property type="entry name" value="Cyclophilin-type_PPIase_CS"/>
</dbReference>
<dbReference type="PROSITE" id="PS50005">
    <property type="entry name" value="TPR"/>
    <property type="match status" value="1"/>
</dbReference>
<organism evidence="12 13">
    <name type="scientific">Coemansia thaxteri</name>
    <dbReference type="NCBI Taxonomy" id="2663907"/>
    <lineage>
        <taxon>Eukaryota</taxon>
        <taxon>Fungi</taxon>
        <taxon>Fungi incertae sedis</taxon>
        <taxon>Zoopagomycota</taxon>
        <taxon>Kickxellomycotina</taxon>
        <taxon>Kickxellomycetes</taxon>
        <taxon>Kickxellales</taxon>
        <taxon>Kickxellaceae</taxon>
        <taxon>Coemansia</taxon>
    </lineage>
</organism>
<dbReference type="Gene3D" id="1.25.40.10">
    <property type="entry name" value="Tetratricopeptide repeat domain"/>
    <property type="match status" value="1"/>
</dbReference>
<dbReference type="InterPro" id="IPR019734">
    <property type="entry name" value="TPR_rpt"/>
</dbReference>
<dbReference type="Proteomes" id="UP001150907">
    <property type="component" value="Unassembled WGS sequence"/>
</dbReference>
<accession>A0A9W8BIS3</accession>
<protein>
    <recommendedName>
        <fullName evidence="4">peptidylprolyl isomerase</fullName>
        <ecNumber evidence="4">5.2.1.8</ecNumber>
    </recommendedName>
</protein>
<dbReference type="PROSITE" id="PS50072">
    <property type="entry name" value="CSA_PPIASE_2"/>
    <property type="match status" value="1"/>
</dbReference>
<keyword evidence="6" id="KW-0677">Repeat</keyword>
<dbReference type="GO" id="GO:0042026">
    <property type="term" value="P:protein refolding"/>
    <property type="evidence" value="ECO:0007669"/>
    <property type="project" value="UniProtKB-ARBA"/>
</dbReference>
<feature type="repeat" description="TPR" evidence="10">
    <location>
        <begin position="313"/>
        <end position="346"/>
    </location>
</feature>
<evidence type="ECO:0000256" key="9">
    <source>
        <dbReference type="ARBA" id="ARBA00023235"/>
    </source>
</evidence>
<dbReference type="PROSITE" id="PS00170">
    <property type="entry name" value="CSA_PPIASE_1"/>
    <property type="match status" value="1"/>
</dbReference>
<comment type="subcellular location">
    <subcellularLocation>
        <location evidence="2">Cytoplasm</location>
    </subcellularLocation>
</comment>
<keyword evidence="9 12" id="KW-0413">Isomerase</keyword>
<evidence type="ECO:0000256" key="8">
    <source>
        <dbReference type="ARBA" id="ARBA00023110"/>
    </source>
</evidence>
<dbReference type="PANTHER" id="PTHR11071:SF561">
    <property type="entry name" value="PEPTIDYL-PROLYL CIS-TRANS ISOMERASE D-RELATED"/>
    <property type="match status" value="1"/>
</dbReference>
<dbReference type="InterPro" id="IPR011990">
    <property type="entry name" value="TPR-like_helical_dom_sf"/>
</dbReference>
<keyword evidence="7 10" id="KW-0802">TPR repeat</keyword>
<dbReference type="CDD" id="cd01926">
    <property type="entry name" value="cyclophilin_ABH_like"/>
    <property type="match status" value="1"/>
</dbReference>
<dbReference type="FunFam" id="1.25.40.10:FF:000029">
    <property type="entry name" value="peptidyl-prolyl cis-trans isomerase D"/>
    <property type="match status" value="1"/>
</dbReference>
<keyword evidence="8" id="KW-0697">Rotamase</keyword>